<dbReference type="Pfam" id="PF00501">
    <property type="entry name" value="AMP-binding"/>
    <property type="match status" value="2"/>
</dbReference>
<dbReference type="Gene3D" id="3.40.50.12780">
    <property type="entry name" value="N-terminal domain of ligase-like"/>
    <property type="match status" value="1"/>
</dbReference>
<reference evidence="5" key="2">
    <citation type="journal article" date="2023" name="IMA Fungus">
        <title>Comparative genomic study of the Penicillium genus elucidates a diverse pangenome and 15 lateral gene transfer events.</title>
        <authorList>
            <person name="Petersen C."/>
            <person name="Sorensen T."/>
            <person name="Nielsen M.R."/>
            <person name="Sondergaard T.E."/>
            <person name="Sorensen J.L."/>
            <person name="Fitzpatrick D.A."/>
            <person name="Frisvad J.C."/>
            <person name="Nielsen K.L."/>
        </authorList>
    </citation>
    <scope>NUCLEOTIDE SEQUENCE</scope>
    <source>
        <strain evidence="5">IBT 26290</strain>
    </source>
</reference>
<sequence length="1067" mass="118157">MITFPKTCGVLLPHAVDNLAATSPCALFCVHPNSSDISEGWQCVTFKSLARAADYLAWWIDNKIGQSKSLEPLTYIGANDIRYAIFILACLKTGHVAFFPSPRNQVEATLGMLDETACSKLIFSPERQRDATSIKEGKADLKMWEIPPLWELLHSNAEPFLLSKTFEDAENEPAIIIHSSGSTGQLIQPLKFRNTGSFEIGNPNRVYLTNGYISALNNIAKLATPLGRTSVMPSSVGGGGPILSMSPFYHMMGLYMFTESIFHATPFIQFPNRPMTVDLFSQIVKATRPASAMLPPSIIEELSSSEEGLKSLQSLQAVIFSGAPLSPAAGHKLVGKTQPCSFLGSSEAGVIPVLAAENKQDWQYFEWNPSYGVQMLPVAKELYELIICRPGNSNRDLHGIFHVFPDRYTYPTNDLFSPHPTKPNLWRFEGRLDDVIVLSNGEKFNPTSMEKTIEGHALVSRAVIIGQGRFQASLFVEPKWDQMGETSENSFLDQIWPVVQEANRLAPGHGKLFRSKLGMASKAKPFKTSPKGSISRRQVAFDYAQEIEEIYARPDMEFVGTLPSDATTLDFSKYVRQAVSSILHTEDISETVDLSLQGLDSLQSLRLVKILQGALHSYYPSSHVEAITSQRLYFCANIAKIAEFMHSVATGGTGGIESGPVLDQSRSKIFESSVKRFTSRFPTNPIRITKKRDGTGQTVLLTGSTGTLGTYLLSKLISDPKVRRIFCLNRSEDVLSRQCRSFEEKGISITPSALSKVEFVQFKLGPELLGLDPPKYNELKRSVDTIFHCAWNVNFNKSLADFEGIEIMGLSHLLALGIECENEAHFHFISSISTVGRWGTKNEYKSGVPEAIVEEASMVPLQGYAEAKHVAERVCAAASSRSGLPVTIYRVGQLGGPTTEKGIWNKQEWLPSLIATSKTIGHIPQNLGQVPINWIPVDMLTTIVLEIADSCRACEIETGTSLFNLVNPTVVPWESLIPTIQKRFPVEAVDDNAWIAHLDAVENPSDADFEDKPALKILDVYRRLFATTTYPKFDIRTEKGQKASDSMRKIGPVDGHLMDLWMNQWQL</sequence>
<protein>
    <recommendedName>
        <fullName evidence="7">Carrier domain-containing protein</fullName>
    </recommendedName>
</protein>
<keyword evidence="2" id="KW-0597">Phosphoprotein</keyword>
<dbReference type="AlphaFoldDB" id="A0A9W9HSD7"/>
<dbReference type="InterPro" id="IPR000873">
    <property type="entry name" value="AMP-dep_synth/lig_dom"/>
</dbReference>
<evidence type="ECO:0000313" key="6">
    <source>
        <dbReference type="Proteomes" id="UP001149163"/>
    </source>
</evidence>
<dbReference type="EMBL" id="JAPQKN010000007">
    <property type="protein sequence ID" value="KAJ5153496.1"/>
    <property type="molecule type" value="Genomic_DNA"/>
</dbReference>
<dbReference type="InterPro" id="IPR013120">
    <property type="entry name" value="FAR_NAD-bd"/>
</dbReference>
<evidence type="ECO:0000259" key="3">
    <source>
        <dbReference type="Pfam" id="PF00501"/>
    </source>
</evidence>
<evidence type="ECO:0000256" key="1">
    <source>
        <dbReference type="ARBA" id="ARBA00022450"/>
    </source>
</evidence>
<dbReference type="Pfam" id="PF07993">
    <property type="entry name" value="NAD_binding_4"/>
    <property type="match status" value="1"/>
</dbReference>
<gene>
    <name evidence="5" type="ORF">N7482_009974</name>
</gene>
<feature type="domain" description="AMP-dependent synthetase/ligase" evidence="3">
    <location>
        <begin position="201"/>
        <end position="361"/>
    </location>
</feature>
<keyword evidence="6" id="KW-1185">Reference proteome</keyword>
<evidence type="ECO:0000259" key="4">
    <source>
        <dbReference type="Pfam" id="PF07993"/>
    </source>
</evidence>
<proteinExistence type="predicted"/>
<organism evidence="5 6">
    <name type="scientific">Penicillium canariense</name>
    <dbReference type="NCBI Taxonomy" id="189055"/>
    <lineage>
        <taxon>Eukaryota</taxon>
        <taxon>Fungi</taxon>
        <taxon>Dikarya</taxon>
        <taxon>Ascomycota</taxon>
        <taxon>Pezizomycotina</taxon>
        <taxon>Eurotiomycetes</taxon>
        <taxon>Eurotiomycetidae</taxon>
        <taxon>Eurotiales</taxon>
        <taxon>Aspergillaceae</taxon>
        <taxon>Penicillium</taxon>
    </lineage>
</organism>
<dbReference type="Gene3D" id="3.40.50.720">
    <property type="entry name" value="NAD(P)-binding Rossmann-like Domain"/>
    <property type="match status" value="1"/>
</dbReference>
<dbReference type="GeneID" id="81431274"/>
<evidence type="ECO:0000313" key="5">
    <source>
        <dbReference type="EMBL" id="KAJ5153496.1"/>
    </source>
</evidence>
<dbReference type="PANTHER" id="PTHR43439:SF2">
    <property type="entry name" value="ENZYME, PUTATIVE (JCVI)-RELATED"/>
    <property type="match status" value="1"/>
</dbReference>
<name>A0A9W9HSD7_9EURO</name>
<dbReference type="OrthoDB" id="429813at2759"/>
<dbReference type="InterPro" id="IPR036291">
    <property type="entry name" value="NAD(P)-bd_dom_sf"/>
</dbReference>
<comment type="caution">
    <text evidence="5">The sequence shown here is derived from an EMBL/GenBank/DDBJ whole genome shotgun (WGS) entry which is preliminary data.</text>
</comment>
<dbReference type="SUPFAM" id="SSF56801">
    <property type="entry name" value="Acetyl-CoA synthetase-like"/>
    <property type="match status" value="1"/>
</dbReference>
<feature type="domain" description="AMP-dependent synthetase/ligase" evidence="3">
    <location>
        <begin position="38"/>
        <end position="185"/>
    </location>
</feature>
<dbReference type="InterPro" id="IPR042099">
    <property type="entry name" value="ANL_N_sf"/>
</dbReference>
<dbReference type="InterPro" id="IPR051414">
    <property type="entry name" value="Adenylate-forming_Reductase"/>
</dbReference>
<dbReference type="Proteomes" id="UP001149163">
    <property type="component" value="Unassembled WGS sequence"/>
</dbReference>
<dbReference type="RefSeq" id="XP_056539804.1">
    <property type="nucleotide sequence ID" value="XM_056692098.1"/>
</dbReference>
<dbReference type="PANTHER" id="PTHR43439">
    <property type="entry name" value="PHENYLACETATE-COENZYME A LIGASE"/>
    <property type="match status" value="1"/>
</dbReference>
<feature type="domain" description="Thioester reductase (TE)" evidence="4">
    <location>
        <begin position="701"/>
        <end position="941"/>
    </location>
</feature>
<dbReference type="SUPFAM" id="SSF51735">
    <property type="entry name" value="NAD(P)-binding Rossmann-fold domains"/>
    <property type="match status" value="1"/>
</dbReference>
<reference evidence="5" key="1">
    <citation type="submission" date="2022-11" db="EMBL/GenBank/DDBJ databases">
        <authorList>
            <person name="Petersen C."/>
        </authorList>
    </citation>
    <scope>NUCLEOTIDE SEQUENCE</scope>
    <source>
        <strain evidence="5">IBT 26290</strain>
    </source>
</reference>
<evidence type="ECO:0008006" key="7">
    <source>
        <dbReference type="Google" id="ProtNLM"/>
    </source>
</evidence>
<dbReference type="Pfam" id="PF23562">
    <property type="entry name" value="AMP-binding_C_3"/>
    <property type="match status" value="1"/>
</dbReference>
<keyword evidence="1" id="KW-0596">Phosphopantetheine</keyword>
<evidence type="ECO:0000256" key="2">
    <source>
        <dbReference type="ARBA" id="ARBA00022553"/>
    </source>
</evidence>
<accession>A0A9W9HSD7</accession>